<dbReference type="Pfam" id="PF00069">
    <property type="entry name" value="Pkinase"/>
    <property type="match status" value="1"/>
</dbReference>
<feature type="domain" description="Protein kinase" evidence="8">
    <location>
        <begin position="1"/>
        <end position="235"/>
    </location>
</feature>
<keyword evidence="5" id="KW-0067">ATP-binding</keyword>
<dbReference type="PANTHER" id="PTHR43289:SF6">
    <property type="entry name" value="SERINE_THREONINE-PROTEIN KINASE NEKL-3"/>
    <property type="match status" value="1"/>
</dbReference>
<name>X0SAN6_9ZZZZ</name>
<comment type="caution">
    <text evidence="9">The sequence shown here is derived from an EMBL/GenBank/DDBJ whole genome shotgun (WGS) entry which is preliminary data.</text>
</comment>
<evidence type="ECO:0000256" key="5">
    <source>
        <dbReference type="ARBA" id="ARBA00022840"/>
    </source>
</evidence>
<dbReference type="Gene3D" id="3.40.50.10610">
    <property type="entry name" value="ABC-type transport auxiliary lipoprotein component"/>
    <property type="match status" value="1"/>
</dbReference>
<dbReference type="PANTHER" id="PTHR43289">
    <property type="entry name" value="MITOGEN-ACTIVATED PROTEIN KINASE KINASE KINASE 20-RELATED"/>
    <property type="match status" value="1"/>
</dbReference>
<evidence type="ECO:0000313" key="9">
    <source>
        <dbReference type="EMBL" id="GAF72962.1"/>
    </source>
</evidence>
<dbReference type="SMART" id="SM00220">
    <property type="entry name" value="S_TKc"/>
    <property type="match status" value="1"/>
</dbReference>
<gene>
    <name evidence="9" type="ORF">S01H1_07986</name>
</gene>
<dbReference type="SUPFAM" id="SSF56112">
    <property type="entry name" value="Protein kinase-like (PK-like)"/>
    <property type="match status" value="1"/>
</dbReference>
<evidence type="ECO:0000256" key="6">
    <source>
        <dbReference type="SAM" id="MobiDB-lite"/>
    </source>
</evidence>
<feature type="non-terminal residue" evidence="9">
    <location>
        <position position="1"/>
    </location>
</feature>
<feature type="transmembrane region" description="Helical" evidence="7">
    <location>
        <begin position="265"/>
        <end position="285"/>
    </location>
</feature>
<evidence type="ECO:0000256" key="1">
    <source>
        <dbReference type="ARBA" id="ARBA00022527"/>
    </source>
</evidence>
<dbReference type="PROSITE" id="PS50011">
    <property type="entry name" value="PROTEIN_KINASE_DOM"/>
    <property type="match status" value="1"/>
</dbReference>
<keyword evidence="4" id="KW-0418">Kinase</keyword>
<organism evidence="9">
    <name type="scientific">marine sediment metagenome</name>
    <dbReference type="NCBI Taxonomy" id="412755"/>
    <lineage>
        <taxon>unclassified sequences</taxon>
        <taxon>metagenomes</taxon>
        <taxon>ecological metagenomes</taxon>
    </lineage>
</organism>
<dbReference type="FunFam" id="1.10.510.10:FF:000021">
    <property type="entry name" value="Serine/threonine protein kinase"/>
    <property type="match status" value="1"/>
</dbReference>
<accession>X0SAN6</accession>
<dbReference type="GO" id="GO:0005524">
    <property type="term" value="F:ATP binding"/>
    <property type="evidence" value="ECO:0007669"/>
    <property type="project" value="UniProtKB-KW"/>
</dbReference>
<dbReference type="GO" id="GO:0004674">
    <property type="term" value="F:protein serine/threonine kinase activity"/>
    <property type="evidence" value="ECO:0007669"/>
    <property type="project" value="UniProtKB-KW"/>
</dbReference>
<keyword evidence="1" id="KW-0723">Serine/threonine-protein kinase</keyword>
<dbReference type="AlphaFoldDB" id="X0SAN6"/>
<feature type="region of interest" description="Disordered" evidence="6">
    <location>
        <begin position="134"/>
        <end position="154"/>
    </location>
</feature>
<keyword evidence="7" id="KW-0472">Membrane</keyword>
<proteinExistence type="predicted"/>
<evidence type="ECO:0000256" key="7">
    <source>
        <dbReference type="SAM" id="Phobius"/>
    </source>
</evidence>
<keyword evidence="3" id="KW-0547">Nucleotide-binding</keyword>
<keyword evidence="7" id="KW-0812">Transmembrane</keyword>
<protein>
    <recommendedName>
        <fullName evidence="8">Protein kinase domain-containing protein</fullName>
    </recommendedName>
</protein>
<evidence type="ECO:0000256" key="2">
    <source>
        <dbReference type="ARBA" id="ARBA00022679"/>
    </source>
</evidence>
<dbReference type="InterPro" id="IPR000719">
    <property type="entry name" value="Prot_kinase_dom"/>
</dbReference>
<dbReference type="CDD" id="cd14014">
    <property type="entry name" value="STKc_PknB_like"/>
    <property type="match status" value="1"/>
</dbReference>
<evidence type="ECO:0000256" key="4">
    <source>
        <dbReference type="ARBA" id="ARBA00022777"/>
    </source>
</evidence>
<keyword evidence="7" id="KW-1133">Transmembrane helix</keyword>
<dbReference type="Gene3D" id="1.10.510.10">
    <property type="entry name" value="Transferase(Phosphotransferase) domain 1"/>
    <property type="match status" value="1"/>
</dbReference>
<sequence length="462" mass="51304">LPAEVMANPKARSRFAREAKVLASLNHPNIATIYDQLEEAEGIGYLVLEYVPGQTLAERIARGQIKLEEALTIGLQIAEAVAAAHEHDVIHRDLKPGNIKITPEGKVKVLDFGLAKAVGGEALQEQTTITQPGRVIGTPAYMSPEQARGKPTDKRSDIWSFGCVLYEMLTGRMPFRGETVSDTLANILQTEPEWQALPQSTLANIQVLLRRCLTKDPQHRLRDIGDASIEINETLSLLTTAPSVTTPASASFKSEIAGKPKLRTMAMIVGAAIIIVLSGVAVWFLSKEQAQQPSKEKVLVVLPFENLGPAEDEYFAAGITDAITARLAVIRGLGVISRQSAMQYKKREKSAQVIRKELGVDYILEGTVQRERPSDPTSRVRIIPQLIRASDDRLVWAQTYDDDMSEVFRLQSDRAEQVAQALDITLLEPERRALESRPTENIKAYEYYLRGDEYLYRGYLEN</sequence>
<dbReference type="Gene3D" id="3.30.200.20">
    <property type="entry name" value="Phosphorylase Kinase, domain 1"/>
    <property type="match status" value="1"/>
</dbReference>
<reference evidence="9" key="1">
    <citation type="journal article" date="2014" name="Front. Microbiol.">
        <title>High frequency of phylogenetically diverse reductive dehalogenase-homologous genes in deep subseafloor sedimentary metagenomes.</title>
        <authorList>
            <person name="Kawai M."/>
            <person name="Futagami T."/>
            <person name="Toyoda A."/>
            <person name="Takaki Y."/>
            <person name="Nishi S."/>
            <person name="Hori S."/>
            <person name="Arai W."/>
            <person name="Tsubouchi T."/>
            <person name="Morono Y."/>
            <person name="Uchiyama I."/>
            <person name="Ito T."/>
            <person name="Fujiyama A."/>
            <person name="Inagaki F."/>
            <person name="Takami H."/>
        </authorList>
    </citation>
    <scope>NUCLEOTIDE SEQUENCE</scope>
    <source>
        <strain evidence="9">Expedition CK06-06</strain>
    </source>
</reference>
<evidence type="ECO:0000256" key="3">
    <source>
        <dbReference type="ARBA" id="ARBA00022741"/>
    </source>
</evidence>
<keyword evidence="2" id="KW-0808">Transferase</keyword>
<feature type="non-terminal residue" evidence="9">
    <location>
        <position position="462"/>
    </location>
</feature>
<evidence type="ECO:0000259" key="8">
    <source>
        <dbReference type="PROSITE" id="PS50011"/>
    </source>
</evidence>
<dbReference type="EMBL" id="BARS01004097">
    <property type="protein sequence ID" value="GAF72962.1"/>
    <property type="molecule type" value="Genomic_DNA"/>
</dbReference>
<dbReference type="InterPro" id="IPR011009">
    <property type="entry name" value="Kinase-like_dom_sf"/>
</dbReference>